<dbReference type="Pfam" id="PF13181">
    <property type="entry name" value="TPR_8"/>
    <property type="match status" value="1"/>
</dbReference>
<organism evidence="2 3">
    <name type="scientific">Ruminococcus callidus ATCC 27760</name>
    <dbReference type="NCBI Taxonomy" id="411473"/>
    <lineage>
        <taxon>Bacteria</taxon>
        <taxon>Bacillati</taxon>
        <taxon>Bacillota</taxon>
        <taxon>Clostridia</taxon>
        <taxon>Eubacteriales</taxon>
        <taxon>Oscillospiraceae</taxon>
        <taxon>Ruminococcus</taxon>
    </lineage>
</organism>
<dbReference type="Gene3D" id="3.40.50.300">
    <property type="entry name" value="P-loop containing nucleotide triphosphate hydrolases"/>
    <property type="match status" value="1"/>
</dbReference>
<gene>
    <name evidence="2" type="ORF">RUMCAL_00164</name>
</gene>
<sequence>MKIKSFAATSRIVDREKDIAQIIDLFHHAECTQVHIVYAETGYGKSSFSAKLAKNHFFADWNIINVKTMPQNVNYNVSEGEYLELIFTALMKFFKAQGHSNFSFENYLTSNKNRILKEVFIDQSIDQFISANSLKESIKKSSGIGLKRILKTGDFSLHSIINNISPVARCIKSDYIHYLFKKSHILLIIDNIQNIDNTSLKYLIEWINETKYKNQGFILEYTISDGYSLDSVKNLQREISIAEVDVHLCRLEKMRDEYIADLLEAQLNVHSPDIHFVINAKKHYKDYSEGNLWDLIDYARMYDDHTENGELTSPTLLNLKNLSQESQYIVSILYYHSGRINKKVFYNIWTSEFSNSENDLDKLFLELVTNQVICTKTNGDNEQISFMHASILDAYKENLSDFVDIDKDVYKRLSLFYAKVYEGTVTVVSKEAAWQILVKIYSVNNPEKIMGLLTDFQTNTLRNISRDSTWHYLNKLIECTKDNIPRFKKIYFQILRICRIASLYEEGYSCIKLMERSIDIISDDDLLLFKLLFLSILDHHEIVIQEYKNVMSRIEKFSHTWIKLKLLVLNSFIALNDKRACTDIDIELNQIPGFKHSDEYAFYLRLTNIYTKPSQAVKNAKKSIKLFQLKGDNIQAGKSYITYSKLLSSIGKHKKAIENIKQAKRLLENSNQGISCIYNNWAGYLLLSGEFDCTVWDYLNIADQHSVSTYDKLSVIINKLAWCYENNAFVRLDLLKNQALELINKEPSKLMHCTAYYNLSIAYRKAGMIDQADMYYQQAVNLKGECSCIKARIDGITFKTRHLIPRIKKPYHICYLSFWLFDF</sequence>
<dbReference type="PROSITE" id="PS50005">
    <property type="entry name" value="TPR"/>
    <property type="match status" value="1"/>
</dbReference>
<keyword evidence="1" id="KW-0802">TPR repeat</keyword>
<dbReference type="HOGENOM" id="CLU_343843_0_0_9"/>
<evidence type="ECO:0000313" key="2">
    <source>
        <dbReference type="EMBL" id="ERJ97381.1"/>
    </source>
</evidence>
<comment type="caution">
    <text evidence="2">The sequence shown here is derived from an EMBL/GenBank/DDBJ whole genome shotgun (WGS) entry which is preliminary data.</text>
</comment>
<evidence type="ECO:0000256" key="1">
    <source>
        <dbReference type="PROSITE-ProRule" id="PRU00339"/>
    </source>
</evidence>
<dbReference type="InterPro" id="IPR011990">
    <property type="entry name" value="TPR-like_helical_dom_sf"/>
</dbReference>
<dbReference type="SMART" id="SM00028">
    <property type="entry name" value="TPR"/>
    <property type="match status" value="2"/>
</dbReference>
<dbReference type="InterPro" id="IPR027417">
    <property type="entry name" value="P-loop_NTPase"/>
</dbReference>
<name>U2KFR5_9FIRM</name>
<dbReference type="EMBL" id="AWVF01000026">
    <property type="protein sequence ID" value="ERJ97381.1"/>
    <property type="molecule type" value="Genomic_DNA"/>
</dbReference>
<dbReference type="Proteomes" id="UP000016662">
    <property type="component" value="Unassembled WGS sequence"/>
</dbReference>
<keyword evidence="3" id="KW-1185">Reference proteome</keyword>
<evidence type="ECO:0000313" key="3">
    <source>
        <dbReference type="Proteomes" id="UP000016662"/>
    </source>
</evidence>
<proteinExistence type="predicted"/>
<dbReference type="SUPFAM" id="SSF48452">
    <property type="entry name" value="TPR-like"/>
    <property type="match status" value="2"/>
</dbReference>
<reference evidence="2 3" key="1">
    <citation type="submission" date="2013-07" db="EMBL/GenBank/DDBJ databases">
        <authorList>
            <person name="Weinstock G."/>
            <person name="Sodergren E."/>
            <person name="Wylie T."/>
            <person name="Fulton L."/>
            <person name="Fulton R."/>
            <person name="Fronick C."/>
            <person name="O'Laughlin M."/>
            <person name="Godfrey J."/>
            <person name="Miner T."/>
            <person name="Herter B."/>
            <person name="Appelbaum E."/>
            <person name="Cordes M."/>
            <person name="Lek S."/>
            <person name="Wollam A."/>
            <person name="Pepin K.H."/>
            <person name="Palsikar V.B."/>
            <person name="Mitreva M."/>
            <person name="Wilson R.K."/>
        </authorList>
    </citation>
    <scope>NUCLEOTIDE SEQUENCE [LARGE SCALE GENOMIC DNA]</scope>
    <source>
        <strain evidence="2 3">ATCC 27760</strain>
    </source>
</reference>
<protein>
    <submittedName>
        <fullName evidence="2">Tetratricopeptide repeat protein</fullName>
    </submittedName>
</protein>
<feature type="repeat" description="TPR" evidence="1">
    <location>
        <begin position="753"/>
        <end position="786"/>
    </location>
</feature>
<dbReference type="AlphaFoldDB" id="U2KFR5"/>
<dbReference type="InterPro" id="IPR019734">
    <property type="entry name" value="TPR_rpt"/>
</dbReference>
<accession>U2KFR5</accession>
<dbReference type="SUPFAM" id="SSF52540">
    <property type="entry name" value="P-loop containing nucleoside triphosphate hydrolases"/>
    <property type="match status" value="1"/>
</dbReference>
<dbReference type="Gene3D" id="1.25.40.10">
    <property type="entry name" value="Tetratricopeptide repeat domain"/>
    <property type="match status" value="1"/>
</dbReference>
<dbReference type="RefSeq" id="WP_021681500.1">
    <property type="nucleotide sequence ID" value="NZ_KI260355.1"/>
</dbReference>
<dbReference type="PATRIC" id="fig|411473.3.peg.145"/>